<proteinExistence type="predicted"/>
<dbReference type="PANTHER" id="PTHR20987:SF0">
    <property type="entry name" value="CHITIN-BINDING TYPE-2 DOMAIN-CONTAINING PROTEIN-RELATED"/>
    <property type="match status" value="1"/>
</dbReference>
<protein>
    <submittedName>
        <fullName evidence="2 3">Uncharacterized protein</fullName>
    </submittedName>
</protein>
<organism evidence="2">
    <name type="scientific">Anopheles darlingi</name>
    <name type="common">Mosquito</name>
    <dbReference type="NCBI Taxonomy" id="43151"/>
    <lineage>
        <taxon>Eukaryota</taxon>
        <taxon>Metazoa</taxon>
        <taxon>Ecdysozoa</taxon>
        <taxon>Arthropoda</taxon>
        <taxon>Hexapoda</taxon>
        <taxon>Insecta</taxon>
        <taxon>Pterygota</taxon>
        <taxon>Neoptera</taxon>
        <taxon>Endopterygota</taxon>
        <taxon>Diptera</taxon>
        <taxon>Nematocera</taxon>
        <taxon>Culicoidea</taxon>
        <taxon>Culicidae</taxon>
        <taxon>Anophelinae</taxon>
        <taxon>Anopheles</taxon>
    </lineage>
</organism>
<dbReference type="PANTHER" id="PTHR20987">
    <property type="entry name" value="CHITIN-BINDING TYPE-2 DOMAIN-CONTAINING PROTEIN-RELATED"/>
    <property type="match status" value="1"/>
</dbReference>
<reference evidence="2 4" key="1">
    <citation type="journal article" date="2010" name="BMC Genomics">
        <title>Combination of measures distinguishes pre-miRNAs from other stem-loops in the genome of the newly sequenced Anopheles darlingi.</title>
        <authorList>
            <person name="Mendes N.D."/>
            <person name="Freitas A.T."/>
            <person name="Vasconcelos A.T."/>
            <person name="Sagot M.F."/>
        </authorList>
    </citation>
    <scope>NUCLEOTIDE SEQUENCE</scope>
</reference>
<dbReference type="EMBL" id="ADMH02000878">
    <property type="protein sequence ID" value="ETN64777.1"/>
    <property type="molecule type" value="Genomic_DNA"/>
</dbReference>
<dbReference type="eggNOG" id="ENOG502TDJ9">
    <property type="taxonomic scope" value="Eukaryota"/>
</dbReference>
<reference evidence="2" key="2">
    <citation type="submission" date="2010-05" db="EMBL/GenBank/DDBJ databases">
        <authorList>
            <person name="Almeida L.G."/>
            <person name="Nicolas M.F."/>
            <person name="Souza R.C."/>
            <person name="Vasconcelos A.T.R."/>
        </authorList>
    </citation>
    <scope>NUCLEOTIDE SEQUENCE</scope>
</reference>
<dbReference type="OMA" id="CVRDNTN"/>
<evidence type="ECO:0000313" key="3">
    <source>
        <dbReference type="EnsemblMetazoa" id="ADAC003472-PA"/>
    </source>
</evidence>
<gene>
    <name evidence="2" type="ORF">AND_003472</name>
</gene>
<sequence>MRYGGVRWRWTGFGVHCAEGYKTSIPAGPRTTFSALYWFKMKVTLLLALVLVALVGVTHGGRCVRDNTNGEPGCKSKEEIDQRFWRHNFDPTRYWECTRLNEPAELRTCQDQAFHPSQLECVDWDSWEWEPVCAPLSRPTLN</sequence>
<name>W5JK73_ANODA</name>
<evidence type="ECO:0000256" key="1">
    <source>
        <dbReference type="SAM" id="Phobius"/>
    </source>
</evidence>
<keyword evidence="4" id="KW-1185">Reference proteome</keyword>
<reference evidence="2" key="3">
    <citation type="journal article" date="2013" name="Nucleic Acids Res.">
        <title>The genome of Anopheles darlingi, the main neotropical malaria vector.</title>
        <authorList>
            <person name="Marinotti O."/>
            <person name="Cerqueira G.C."/>
            <person name="de Almeida L.G."/>
            <person name="Ferro M.I."/>
            <person name="Loreto E.L."/>
            <person name="Zaha A."/>
            <person name="Teixeira S.M."/>
            <person name="Wespiser A.R."/>
            <person name="Almeida E Silva A."/>
            <person name="Schlindwein A.D."/>
            <person name="Pacheco A.C."/>
            <person name="Silva A.L."/>
            <person name="Graveley B.R."/>
            <person name="Walenz B.P."/>
            <person name="Lima Bde A."/>
            <person name="Ribeiro C.A."/>
            <person name="Nunes-Silva C.G."/>
            <person name="de Carvalho C.R."/>
            <person name="Soares C.M."/>
            <person name="de Menezes C.B."/>
            <person name="Matiolli C."/>
            <person name="Caffrey D."/>
            <person name="Araujo D.A."/>
            <person name="de Oliveira D.M."/>
            <person name="Golenbock D."/>
            <person name="Grisard E.C."/>
            <person name="Fantinatti-Garboggini F."/>
            <person name="de Carvalho F.M."/>
            <person name="Barcellos F.G."/>
            <person name="Prosdocimi F."/>
            <person name="May G."/>
            <person name="Azevedo Junior G.M."/>
            <person name="Guimaraes G.M."/>
            <person name="Goldman G.H."/>
            <person name="Padilha I.Q."/>
            <person name="Batista Jda S."/>
            <person name="Ferro J.A."/>
            <person name="Ribeiro J.M."/>
            <person name="Fietto J.L."/>
            <person name="Dabbas K.M."/>
            <person name="Cerdeira L."/>
            <person name="Agnez-Lima L.F."/>
            <person name="Brocchi M."/>
            <person name="de Carvalho M.O."/>
            <person name="Teixeira Mde M."/>
            <person name="Diniz Maia Mde M."/>
            <person name="Goldman M.H."/>
            <person name="Cruz Schneider M.P."/>
            <person name="Felipe M.S."/>
            <person name="Hungria M."/>
            <person name="Nicolas M.F."/>
            <person name="Pereira M."/>
            <person name="Montes M.A."/>
            <person name="Cantao M.E."/>
            <person name="Vincentz M."/>
            <person name="Rafael M.S."/>
            <person name="Silverman N."/>
            <person name="Stoco P.H."/>
            <person name="Souza R.C."/>
            <person name="Vicentini R."/>
            <person name="Gazzinelli R.T."/>
            <person name="Neves Rde O."/>
            <person name="Silva R."/>
            <person name="Astolfi-Filho S."/>
            <person name="Maciel T.E."/>
            <person name="Urmenyi T.P."/>
            <person name="Tadei W.P."/>
            <person name="Camargo E.P."/>
            <person name="de Vasconcelos A.T."/>
        </authorList>
    </citation>
    <scope>NUCLEOTIDE SEQUENCE</scope>
</reference>
<dbReference type="EnsemblMetazoa" id="ADAC003472-RA">
    <property type="protein sequence ID" value="ADAC003472-PA"/>
    <property type="gene ID" value="ADAC003472"/>
</dbReference>
<feature type="transmembrane region" description="Helical" evidence="1">
    <location>
        <begin position="37"/>
        <end position="57"/>
    </location>
</feature>
<keyword evidence="1" id="KW-0472">Membrane</keyword>
<dbReference type="Proteomes" id="UP000000673">
    <property type="component" value="Unassembled WGS sequence"/>
</dbReference>
<keyword evidence="1" id="KW-0812">Transmembrane</keyword>
<accession>W5JK73</accession>
<dbReference type="FunCoup" id="W5JK73">
    <property type="interactions" value="2"/>
</dbReference>
<evidence type="ECO:0000313" key="4">
    <source>
        <dbReference type="Proteomes" id="UP000000673"/>
    </source>
</evidence>
<evidence type="ECO:0000313" key="2">
    <source>
        <dbReference type="EMBL" id="ETN64777.1"/>
    </source>
</evidence>
<reference evidence="3" key="4">
    <citation type="submission" date="2015-06" db="UniProtKB">
        <authorList>
            <consortium name="EnsemblMetazoa"/>
        </authorList>
    </citation>
    <scope>IDENTIFICATION</scope>
</reference>
<keyword evidence="1" id="KW-1133">Transmembrane helix</keyword>
<dbReference type="HOGENOM" id="CLU_132266_1_0_1"/>
<dbReference type="VEuPathDB" id="VectorBase:ADAC003472"/>
<dbReference type="AlphaFoldDB" id="W5JK73"/>